<dbReference type="GeneID" id="117653268"/>
<dbReference type="Proteomes" id="UP000515158">
    <property type="component" value="Unplaced"/>
</dbReference>
<dbReference type="InParanoid" id="A0A6P9ABG1"/>
<dbReference type="PROSITE" id="PS00028">
    <property type="entry name" value="ZINC_FINGER_C2H2_1"/>
    <property type="match status" value="1"/>
</dbReference>
<dbReference type="AlphaFoldDB" id="A0A6P9ABG1"/>
<organism evidence="3">
    <name type="scientific">Thrips palmi</name>
    <name type="common">Melon thrips</name>
    <dbReference type="NCBI Taxonomy" id="161013"/>
    <lineage>
        <taxon>Eukaryota</taxon>
        <taxon>Metazoa</taxon>
        <taxon>Ecdysozoa</taxon>
        <taxon>Arthropoda</taxon>
        <taxon>Hexapoda</taxon>
        <taxon>Insecta</taxon>
        <taxon>Pterygota</taxon>
        <taxon>Neoptera</taxon>
        <taxon>Paraneoptera</taxon>
        <taxon>Thysanoptera</taxon>
        <taxon>Terebrantia</taxon>
        <taxon>Thripoidea</taxon>
        <taxon>Thripidae</taxon>
        <taxon>Thrips</taxon>
    </lineage>
</organism>
<reference evidence="3" key="1">
    <citation type="submission" date="2025-08" db="UniProtKB">
        <authorList>
            <consortium name="RefSeq"/>
        </authorList>
    </citation>
    <scope>IDENTIFICATION</scope>
    <source>
        <tissue evidence="3">Total insect</tissue>
    </source>
</reference>
<dbReference type="OrthoDB" id="8192078at2759"/>
<dbReference type="InterPro" id="IPR013087">
    <property type="entry name" value="Znf_C2H2_type"/>
</dbReference>
<dbReference type="RefSeq" id="XP_034254729.1">
    <property type="nucleotide sequence ID" value="XM_034398838.1"/>
</dbReference>
<feature type="domain" description="C2H2-type" evidence="1">
    <location>
        <begin position="35"/>
        <end position="58"/>
    </location>
</feature>
<accession>A0A6P9ABG1</accession>
<keyword evidence="2" id="KW-1185">Reference proteome</keyword>
<name>A0A6P9ABG1_THRPL</name>
<dbReference type="KEGG" id="tpal:117653268"/>
<evidence type="ECO:0000259" key="1">
    <source>
        <dbReference type="PROSITE" id="PS00028"/>
    </source>
</evidence>
<protein>
    <submittedName>
        <fullName evidence="3">Uncharacterized protein LOC117653268</fullName>
    </submittedName>
</protein>
<gene>
    <name evidence="3" type="primary">LOC117653268</name>
</gene>
<sequence>MPSCFKCRTFVSNIPGLKVHFDSKHKKDCLLFYTCVEQNCFSNFNTWAKLRRHLSRCHRPVPTVSEFMLHETELNDSASDIENVFVDLSCDANEQSAPDPVLVAKEVEEEMRDLLIEITGKLYADPTLPRCQVQVVVDELHKLTSKVISIVKPTIVTTMQSEKIEHEKIRKVADMFDVIDRSFDSFSSDYLRLKMFSEQGCLLLPVPHTIGYGMRDKKKNGIMVKEIVPMQGQFIPLRKLFKMFLSLPGVFNTCYSYMEKLEKETNVLANFVQGKLWKEKKALHFKDKIVFPLFVYYDDLEVNDPLGSHKVVSKLGGTYVTIPCLPPEYQSKLENIFLALLIYSLDRSLFGNANVFKILVDEINYLQKTGIEIDVDGSPIRVYFALGLVLGDNLALNGVLGFVESFRAYYFCRFCKTHRDTTTTDCCETPELRRNVDDYERDVAAPMSKSGVKEKSIWNDVEHFHVYENFCSDPVLHEFAEGSGKRAMILILQNLFSDNTNNITLECVNERMNTFDFDLNGISNRPPPISPKEFEEKGKIYMSGSEMINFILIFSFLVGDLVPEGNAVWPLYLVMREILDIVRSTAHPPGTINRLKYLITEFLKLYSTLFDELFKAKEHIMTHWPFLLEMSGPLSLFSSMRMESKNRLFKLRAVATSSRVNIVFTTALKEQLQFCYRISSNRGLECKPETGPATYLKAVNDDCFALAAGNSSCGISSSILDTCVEVSWAKVKGTTYKRGMCVAMGLDEYDLPIFGDIEKFFCSEGNVVYLFCRTLLTGAFDDIINGYEVYDTDEFVFIQQENLLSFRPVLHTFMSSKEMRYACMKHT</sequence>
<evidence type="ECO:0000313" key="3">
    <source>
        <dbReference type="RefSeq" id="XP_034254729.1"/>
    </source>
</evidence>
<evidence type="ECO:0000313" key="2">
    <source>
        <dbReference type="Proteomes" id="UP000515158"/>
    </source>
</evidence>
<proteinExistence type="predicted"/>